<proteinExistence type="predicted"/>
<dbReference type="EMBL" id="FZNQ01000034">
    <property type="protein sequence ID" value="SNR67576.1"/>
    <property type="molecule type" value="Genomic_DNA"/>
</dbReference>
<evidence type="ECO:0000313" key="1">
    <source>
        <dbReference type="EMBL" id="SNR67576.1"/>
    </source>
</evidence>
<evidence type="ECO:0000313" key="2">
    <source>
        <dbReference type="Proteomes" id="UP000198397"/>
    </source>
</evidence>
<reference evidence="1 2" key="1">
    <citation type="submission" date="2017-06" db="EMBL/GenBank/DDBJ databases">
        <authorList>
            <person name="Kim H.J."/>
            <person name="Triplett B.A."/>
        </authorList>
    </citation>
    <scope>NUCLEOTIDE SEQUENCE [LARGE SCALE GENOMIC DNA]</scope>
    <source>
        <strain evidence="1 2">DSM 8800</strain>
    </source>
</reference>
<organism evidence="1 2">
    <name type="scientific">Halorubrum vacuolatum</name>
    <name type="common">Natronobacterium vacuolatum</name>
    <dbReference type="NCBI Taxonomy" id="63740"/>
    <lineage>
        <taxon>Archaea</taxon>
        <taxon>Methanobacteriati</taxon>
        <taxon>Methanobacteriota</taxon>
        <taxon>Stenosarchaea group</taxon>
        <taxon>Halobacteria</taxon>
        <taxon>Halobacteriales</taxon>
        <taxon>Haloferacaceae</taxon>
        <taxon>Halorubrum</taxon>
    </lineage>
</organism>
<name>A0A238Y8F8_HALVU</name>
<gene>
    <name evidence="1" type="ORF">SAMN06264855_1344</name>
</gene>
<dbReference type="Proteomes" id="UP000198397">
    <property type="component" value="Unassembled WGS sequence"/>
</dbReference>
<protein>
    <submittedName>
        <fullName evidence="1">Uncharacterized protein</fullName>
    </submittedName>
</protein>
<accession>A0A238Y8F8</accession>
<sequence>MTRCIENCISSRLTNSIGEKLKCWLRRYYNRVTAIPTVADVMTDVDNTQDTE</sequence>
<keyword evidence="2" id="KW-1185">Reference proteome</keyword>
<dbReference type="AlphaFoldDB" id="A0A238Y8F8"/>